<comment type="caution">
    <text evidence="1">The sequence shown here is derived from an EMBL/GenBank/DDBJ whole genome shotgun (WGS) entry which is preliminary data.</text>
</comment>
<gene>
    <name evidence="1" type="ORF">ENV82_02745</name>
</gene>
<organism evidence="1">
    <name type="scientific">Caldisericum exile</name>
    <dbReference type="NCBI Taxonomy" id="693075"/>
    <lineage>
        <taxon>Bacteria</taxon>
        <taxon>Pseudomonadati</taxon>
        <taxon>Caldisericota/Cryosericota group</taxon>
        <taxon>Caldisericota</taxon>
        <taxon>Caldisericia</taxon>
        <taxon>Caldisericales</taxon>
        <taxon>Caldisericaceae</taxon>
        <taxon>Caldisericum</taxon>
    </lineage>
</organism>
<name>A0A7C4U3T5_9BACT</name>
<evidence type="ECO:0000313" key="1">
    <source>
        <dbReference type="EMBL" id="HGW60333.1"/>
    </source>
</evidence>
<dbReference type="AlphaFoldDB" id="A0A7C4U3T5"/>
<reference evidence="1" key="1">
    <citation type="journal article" date="2020" name="mSystems">
        <title>Genome- and Community-Level Interaction Insights into Carbon Utilization and Element Cycling Functions of Hydrothermarchaeota in Hydrothermal Sediment.</title>
        <authorList>
            <person name="Zhou Z."/>
            <person name="Liu Y."/>
            <person name="Xu W."/>
            <person name="Pan J."/>
            <person name="Luo Z.H."/>
            <person name="Li M."/>
        </authorList>
    </citation>
    <scope>NUCLEOTIDE SEQUENCE [LARGE SCALE GENOMIC DNA]</scope>
    <source>
        <strain evidence="1">SpSt-794</strain>
    </source>
</reference>
<accession>A0A7C4U3T5</accession>
<protein>
    <submittedName>
        <fullName evidence="1">Uncharacterized protein</fullName>
    </submittedName>
</protein>
<sequence>MKLLKKLFVVFLLFAVVFSLTIPGAHVAVVFGEGNPAGSLSSGNECQRIEPSFLKKIESEQEKVTVIVELSTPCVAEAKDRNVILRLLRPISEESLGREQEAFLEKLKNAGINFEPGYSFQNAFQWSFYTHKRNGYR</sequence>
<proteinExistence type="predicted"/>
<dbReference type="EMBL" id="DTHV01000089">
    <property type="protein sequence ID" value="HGW60333.1"/>
    <property type="molecule type" value="Genomic_DNA"/>
</dbReference>